<protein>
    <submittedName>
        <fullName evidence="1">Uncharacterized protein</fullName>
    </submittedName>
</protein>
<evidence type="ECO:0000313" key="1">
    <source>
        <dbReference type="EMBL" id="KAJ9654081.1"/>
    </source>
</evidence>
<reference evidence="1" key="1">
    <citation type="submission" date="2022-10" db="EMBL/GenBank/DDBJ databases">
        <title>Culturing micro-colonial fungi from biological soil crusts in the Mojave desert and describing Neophaeococcomyces mojavensis, and introducing the new genera and species Taxawa tesnikishii.</title>
        <authorList>
            <person name="Kurbessoian T."/>
            <person name="Stajich J.E."/>
        </authorList>
    </citation>
    <scope>NUCLEOTIDE SEQUENCE</scope>
    <source>
        <strain evidence="1">JES_112</strain>
    </source>
</reference>
<proteinExistence type="predicted"/>
<comment type="caution">
    <text evidence="1">The sequence shown here is derived from an EMBL/GenBank/DDBJ whole genome shotgun (WGS) entry which is preliminary data.</text>
</comment>
<sequence length="340" mass="38323">MQIDCDTGLKTTQSASHRKNGHRNCIDILLKQMASPAHAFYCFEVLAASFRHEEHPTLQSVVSLYEQYHKQLSGESEVSGTEEVLVQETDQVEDQASTPQTNQLLLPSISRLRESTPSSQSSTSTPSTTSLNSSNTQLTSTTSVNEIVPTYASQLSLTESYPLFVTWDTLSRSGHKHLRGCIGTFEALPLEQGLETYALTSAFEDTRFSPVPAHLIPSLSCSLTLLADFEECDGPLDWELGKHGIRIAFMNRYRKHGATYLPHVAVEQGWTKEETLESLMRKAGWEGQSRRLTRGSTKPWEDVQNFRVVRYTGLKASASYSEWQEWQRWAKKKQPELWSS</sequence>
<evidence type="ECO:0000313" key="2">
    <source>
        <dbReference type="Proteomes" id="UP001172386"/>
    </source>
</evidence>
<accession>A0ACC3A1U0</accession>
<name>A0ACC3A1U0_9EURO</name>
<dbReference type="EMBL" id="JAPDRQ010000132">
    <property type="protein sequence ID" value="KAJ9654081.1"/>
    <property type="molecule type" value="Genomic_DNA"/>
</dbReference>
<dbReference type="Proteomes" id="UP001172386">
    <property type="component" value="Unassembled WGS sequence"/>
</dbReference>
<gene>
    <name evidence="1" type="ORF">H2198_006820</name>
</gene>
<keyword evidence="2" id="KW-1185">Reference proteome</keyword>
<organism evidence="1 2">
    <name type="scientific">Neophaeococcomyces mojaviensis</name>
    <dbReference type="NCBI Taxonomy" id="3383035"/>
    <lineage>
        <taxon>Eukaryota</taxon>
        <taxon>Fungi</taxon>
        <taxon>Dikarya</taxon>
        <taxon>Ascomycota</taxon>
        <taxon>Pezizomycotina</taxon>
        <taxon>Eurotiomycetes</taxon>
        <taxon>Chaetothyriomycetidae</taxon>
        <taxon>Chaetothyriales</taxon>
        <taxon>Chaetothyriales incertae sedis</taxon>
        <taxon>Neophaeococcomyces</taxon>
    </lineage>
</organism>